<dbReference type="RefSeq" id="WP_135059972.1">
    <property type="nucleotide sequence ID" value="NZ_CP038254.1"/>
</dbReference>
<dbReference type="EMBL" id="CP038254">
    <property type="protein sequence ID" value="QBR83609.1"/>
    <property type="molecule type" value="Genomic_DNA"/>
</dbReference>
<dbReference type="Proteomes" id="UP000295517">
    <property type="component" value="Chromosome"/>
</dbReference>
<reference evidence="2 3" key="1">
    <citation type="submission" date="2019-03" db="EMBL/GenBank/DDBJ databases">
        <title>Diverse conjugative elements silence natural transformation in Legionella species.</title>
        <authorList>
            <person name="Durieux I."/>
            <person name="Ginevra C."/>
            <person name="Attaiech L."/>
            <person name="Picq K."/>
            <person name="Juan P.A."/>
            <person name="Jarraud S."/>
            <person name="Charpentier X."/>
        </authorList>
    </citation>
    <scope>NUCLEOTIDE SEQUENCE [LARGE SCALE GENOMIC DNA]</scope>
    <source>
        <strain evidence="2 3">HL-0427-4011</strain>
    </source>
</reference>
<protein>
    <submittedName>
        <fullName evidence="2">Uncharacterized protein</fullName>
    </submittedName>
</protein>
<accession>A0AAX1EEV6</accession>
<name>A0AAX1EEV6_9GAMM</name>
<evidence type="ECO:0000256" key="1">
    <source>
        <dbReference type="SAM" id="MobiDB-lite"/>
    </source>
</evidence>
<dbReference type="AlphaFoldDB" id="A0AAX1EEV6"/>
<gene>
    <name evidence="2" type="ORF">E3983_04100</name>
</gene>
<proteinExistence type="predicted"/>
<evidence type="ECO:0000313" key="2">
    <source>
        <dbReference type="EMBL" id="QBR83609.1"/>
    </source>
</evidence>
<feature type="compositionally biased region" description="Low complexity" evidence="1">
    <location>
        <begin position="433"/>
        <end position="453"/>
    </location>
</feature>
<sequence>MPRTIPFQSDDPHRTLFEPTLRDRKTDDFYQDFPPKLSKEELDTLISNISDFIKSSYTIKDSNIMFWMTSALVNAVRLKDSENVAVLCKKIKQLQKSDRDQLLEAFRSVATSGSFKDQTYAHTWVHQMYSTVFNNDLMTFVTLELTINALIDDFGADFIQALTIPAEGSSYRAGTSGISSIVFALTESAKDPLKQMVTKALASMLLKMCQQSSAVIELLTGNTRLSEISLTVDLCGLLQGSIVNNTELTGILCNILATVIQQIKKDPDFLSQCFTEKISKGSYAGSSNFHLVLQGLRRAAEQPHAEAKTQFIAIMTLLNTLGNEMLTQHYEVMLLEPFKFHERKFETGASMLFSILTMAQQNNYNIEALSQLIEHSIEKCGIERFVQALAVNHQRNVLVSKLEQIDPDKLWAKKLVRYLNSPSALSLFEGDTHNNPPSQNPHSPHFSSSSHFFPARKKEMIHCPEEKNEKEYCSPKKQK</sequence>
<evidence type="ECO:0000313" key="3">
    <source>
        <dbReference type="Proteomes" id="UP000295517"/>
    </source>
</evidence>
<organism evidence="2 3">
    <name type="scientific">Legionella israelensis</name>
    <dbReference type="NCBI Taxonomy" id="454"/>
    <lineage>
        <taxon>Bacteria</taxon>
        <taxon>Pseudomonadati</taxon>
        <taxon>Pseudomonadota</taxon>
        <taxon>Gammaproteobacteria</taxon>
        <taxon>Legionellales</taxon>
        <taxon>Legionellaceae</taxon>
        <taxon>Legionella</taxon>
    </lineage>
</organism>
<feature type="compositionally biased region" description="Basic and acidic residues" evidence="1">
    <location>
        <begin position="456"/>
        <end position="479"/>
    </location>
</feature>
<feature type="region of interest" description="Disordered" evidence="1">
    <location>
        <begin position="428"/>
        <end position="479"/>
    </location>
</feature>